<dbReference type="GO" id="GO:0016787">
    <property type="term" value="F:hydrolase activity"/>
    <property type="evidence" value="ECO:0007669"/>
    <property type="project" value="UniProtKB-KW"/>
</dbReference>
<keyword evidence="3" id="KW-1185">Reference proteome</keyword>
<dbReference type="InterPro" id="IPR029058">
    <property type="entry name" value="AB_hydrolase_fold"/>
</dbReference>
<proteinExistence type="predicted"/>
<dbReference type="EMBL" id="SRRZ01000059">
    <property type="protein sequence ID" value="NQE35605.1"/>
    <property type="molecule type" value="Genomic_DNA"/>
</dbReference>
<feature type="domain" description="AB hydrolase-1" evidence="1">
    <location>
        <begin position="44"/>
        <end position="295"/>
    </location>
</feature>
<sequence length="301" mass="33558">MTQTTDLTKLGSGNYPAAVQEYLWNWKETQIKVIYETRGQGNPVLLLPAFSTVSTREEMRPLAEFLAPKFQVVSLDWPGFGESDRPRTDYQPQLYHQFLKDFVEAIFNSPVAVVAAGHAAGYAMQLAQSKPNVWSKIVLAAPTWRGPLPTMRKQQSGWHGIVRELVRSPLIGQFLYKLNTAPSFLSLMYRRHVYVDAEKVTTDFIQSKWQVTQKPGARYGSAAFVTGGLDPAKVRSEFTDQFQQLAVPVMVVIAENAPPKSKTEMEALTELPGVESRVIPGSLGMHEENAEALANALQSFL</sequence>
<dbReference type="RefSeq" id="WP_172189129.1">
    <property type="nucleotide sequence ID" value="NZ_CAWPPK010000273.1"/>
</dbReference>
<reference evidence="2 3" key="1">
    <citation type="journal article" date="2020" name="Sci. Rep.">
        <title>A novel cyanobacterial geosmin producer, revising GeoA distribution and dispersion patterns in Bacteria.</title>
        <authorList>
            <person name="Churro C."/>
            <person name="Semedo-Aguiar A.P."/>
            <person name="Silva A.D."/>
            <person name="Pereira-Leal J.B."/>
            <person name="Leite R.B."/>
        </authorList>
    </citation>
    <scope>NUCLEOTIDE SEQUENCE [LARGE SCALE GENOMIC DNA]</scope>
    <source>
        <strain evidence="2 3">IPMA8</strain>
    </source>
</reference>
<evidence type="ECO:0000313" key="2">
    <source>
        <dbReference type="EMBL" id="NQE35605.1"/>
    </source>
</evidence>
<gene>
    <name evidence="2" type="ORF">E5S67_03340</name>
</gene>
<accession>A0ABX2CYZ0</accession>
<dbReference type="PANTHER" id="PTHR47914">
    <property type="entry name" value="ALPHA/BETA-HYDROLASES SUPERFAMILY PROTEIN"/>
    <property type="match status" value="1"/>
</dbReference>
<organism evidence="2 3">
    <name type="scientific">Microcoleus asticus IPMA8</name>
    <dbReference type="NCBI Taxonomy" id="2563858"/>
    <lineage>
        <taxon>Bacteria</taxon>
        <taxon>Bacillati</taxon>
        <taxon>Cyanobacteriota</taxon>
        <taxon>Cyanophyceae</taxon>
        <taxon>Oscillatoriophycideae</taxon>
        <taxon>Oscillatoriales</taxon>
        <taxon>Microcoleaceae</taxon>
        <taxon>Microcoleus</taxon>
        <taxon>Microcoleus asticus</taxon>
    </lineage>
</organism>
<comment type="caution">
    <text evidence="2">The sequence shown here is derived from an EMBL/GenBank/DDBJ whole genome shotgun (WGS) entry which is preliminary data.</text>
</comment>
<keyword evidence="2" id="KW-0378">Hydrolase</keyword>
<dbReference type="EC" id="3.-.-.-" evidence="2"/>
<dbReference type="Gene3D" id="3.40.50.1820">
    <property type="entry name" value="alpha/beta hydrolase"/>
    <property type="match status" value="1"/>
</dbReference>
<evidence type="ECO:0000259" key="1">
    <source>
        <dbReference type="Pfam" id="PF12697"/>
    </source>
</evidence>
<dbReference type="Pfam" id="PF12697">
    <property type="entry name" value="Abhydrolase_6"/>
    <property type="match status" value="1"/>
</dbReference>
<name>A0ABX2CYZ0_9CYAN</name>
<dbReference type="Proteomes" id="UP000702425">
    <property type="component" value="Unassembled WGS sequence"/>
</dbReference>
<dbReference type="PANTHER" id="PTHR47914:SF1">
    <property type="entry name" value="ALPHA_BETA-HYDROLASES SUPERFAMILY PROTEIN"/>
    <property type="match status" value="1"/>
</dbReference>
<dbReference type="InterPro" id="IPR000073">
    <property type="entry name" value="AB_hydrolase_1"/>
</dbReference>
<evidence type="ECO:0000313" key="3">
    <source>
        <dbReference type="Proteomes" id="UP000702425"/>
    </source>
</evidence>
<protein>
    <submittedName>
        <fullName evidence="2">Hydrolase</fullName>
        <ecNumber evidence="2">3.-.-.-</ecNumber>
    </submittedName>
</protein>
<dbReference type="SUPFAM" id="SSF53474">
    <property type="entry name" value="alpha/beta-Hydrolases"/>
    <property type="match status" value="1"/>
</dbReference>